<dbReference type="GeneID" id="66056830"/>
<gene>
    <name evidence="2" type="ORF">CHLRE_16g692585v5</name>
</gene>
<dbReference type="EMBL" id="CM008977">
    <property type="protein sequence ID" value="PNW71224.1"/>
    <property type="molecule type" value="Genomic_DNA"/>
</dbReference>
<dbReference type="Proteomes" id="UP000006906">
    <property type="component" value="Chromosome 16"/>
</dbReference>
<dbReference type="KEGG" id="cre:CHLRE_16g692585v5"/>
<dbReference type="InterPro" id="IPR011333">
    <property type="entry name" value="SKP1/BTB/POZ_sf"/>
</dbReference>
<reference evidence="2 3" key="1">
    <citation type="journal article" date="2007" name="Science">
        <title>The Chlamydomonas genome reveals the evolution of key animal and plant functions.</title>
        <authorList>
            <person name="Merchant S.S."/>
            <person name="Prochnik S.E."/>
            <person name="Vallon O."/>
            <person name="Harris E.H."/>
            <person name="Karpowicz S.J."/>
            <person name="Witman G.B."/>
            <person name="Terry A."/>
            <person name="Salamov A."/>
            <person name="Fritz-Laylin L.K."/>
            <person name="Marechal-Drouard L."/>
            <person name="Marshall W.F."/>
            <person name="Qu L.H."/>
            <person name="Nelson D.R."/>
            <person name="Sanderfoot A.A."/>
            <person name="Spalding M.H."/>
            <person name="Kapitonov V.V."/>
            <person name="Ren Q."/>
            <person name="Ferris P."/>
            <person name="Lindquist E."/>
            <person name="Shapiro H."/>
            <person name="Lucas S.M."/>
            <person name="Grimwood J."/>
            <person name="Schmutz J."/>
            <person name="Cardol P."/>
            <person name="Cerutti H."/>
            <person name="Chanfreau G."/>
            <person name="Chen C.L."/>
            <person name="Cognat V."/>
            <person name="Croft M.T."/>
            <person name="Dent R."/>
            <person name="Dutcher S."/>
            <person name="Fernandez E."/>
            <person name="Fukuzawa H."/>
            <person name="Gonzalez-Ballester D."/>
            <person name="Gonzalez-Halphen D."/>
            <person name="Hallmann A."/>
            <person name="Hanikenne M."/>
            <person name="Hippler M."/>
            <person name="Inwood W."/>
            <person name="Jabbari K."/>
            <person name="Kalanon M."/>
            <person name="Kuras R."/>
            <person name="Lefebvre P.A."/>
            <person name="Lemaire S.D."/>
            <person name="Lobanov A.V."/>
            <person name="Lohr M."/>
            <person name="Manuell A."/>
            <person name="Meier I."/>
            <person name="Mets L."/>
            <person name="Mittag M."/>
            <person name="Mittelmeier T."/>
            <person name="Moroney J.V."/>
            <person name="Moseley J."/>
            <person name="Napoli C."/>
            <person name="Nedelcu A.M."/>
            <person name="Niyogi K."/>
            <person name="Novoselov S.V."/>
            <person name="Paulsen I.T."/>
            <person name="Pazour G."/>
            <person name="Purton S."/>
            <person name="Ral J.P."/>
            <person name="Riano-Pachon D.M."/>
            <person name="Riekhof W."/>
            <person name="Rymarquis L."/>
            <person name="Schroda M."/>
            <person name="Stern D."/>
            <person name="Umen J."/>
            <person name="Willows R."/>
            <person name="Wilson N."/>
            <person name="Zimmer S.L."/>
            <person name="Allmer J."/>
            <person name="Balk J."/>
            <person name="Bisova K."/>
            <person name="Chen C.J."/>
            <person name="Elias M."/>
            <person name="Gendler K."/>
            <person name="Hauser C."/>
            <person name="Lamb M.R."/>
            <person name="Ledford H."/>
            <person name="Long J.C."/>
            <person name="Minagawa J."/>
            <person name="Page M.D."/>
            <person name="Pan J."/>
            <person name="Pootakham W."/>
            <person name="Roje S."/>
            <person name="Rose A."/>
            <person name="Stahlberg E."/>
            <person name="Terauchi A.M."/>
            <person name="Yang P."/>
            <person name="Ball S."/>
            <person name="Bowler C."/>
            <person name="Dieckmann C.L."/>
            <person name="Gladyshev V.N."/>
            <person name="Green P."/>
            <person name="Jorgensen R."/>
            <person name="Mayfield S."/>
            <person name="Mueller-Roeber B."/>
            <person name="Rajamani S."/>
            <person name="Sayre R.T."/>
            <person name="Brokstein P."/>
            <person name="Dubchak I."/>
            <person name="Goodstein D."/>
            <person name="Hornick L."/>
            <person name="Huang Y.W."/>
            <person name="Jhaveri J."/>
            <person name="Luo Y."/>
            <person name="Martinez D."/>
            <person name="Ngau W.C."/>
            <person name="Otillar B."/>
            <person name="Poliakov A."/>
            <person name="Porter A."/>
            <person name="Szajkowski L."/>
            <person name="Werner G."/>
            <person name="Zhou K."/>
            <person name="Grigoriev I.V."/>
            <person name="Rokhsar D.S."/>
            <person name="Grossman A.R."/>
        </authorList>
    </citation>
    <scope>NUCLEOTIDE SEQUENCE [LARGE SCALE GENOMIC DNA]</scope>
    <source>
        <strain evidence="3">CC-503</strain>
    </source>
</reference>
<accession>A0A2K3CSF6</accession>
<organism evidence="2 3">
    <name type="scientific">Chlamydomonas reinhardtii</name>
    <name type="common">Chlamydomonas smithii</name>
    <dbReference type="NCBI Taxonomy" id="3055"/>
    <lineage>
        <taxon>Eukaryota</taxon>
        <taxon>Viridiplantae</taxon>
        <taxon>Chlorophyta</taxon>
        <taxon>core chlorophytes</taxon>
        <taxon>Chlorophyceae</taxon>
        <taxon>CS clade</taxon>
        <taxon>Chlamydomonadales</taxon>
        <taxon>Chlamydomonadaceae</taxon>
        <taxon>Chlamydomonas</taxon>
    </lineage>
</organism>
<proteinExistence type="predicted"/>
<evidence type="ECO:0008006" key="4">
    <source>
        <dbReference type="Google" id="ProtNLM"/>
    </source>
</evidence>
<feature type="region of interest" description="Disordered" evidence="1">
    <location>
        <begin position="34"/>
        <end position="70"/>
    </location>
</feature>
<feature type="compositionally biased region" description="Low complexity" evidence="1">
    <location>
        <begin position="37"/>
        <end position="53"/>
    </location>
</feature>
<feature type="compositionally biased region" description="Low complexity" evidence="1">
    <location>
        <begin position="585"/>
        <end position="597"/>
    </location>
</feature>
<dbReference type="AlphaFoldDB" id="A0A2K3CSF6"/>
<dbReference type="InParanoid" id="A0A2K3CSF6"/>
<sequence>MPPKFNERVAAGLASLFGDNDSTDCSIVFTLSQPGNAKSTAHAAGRAAGPSGAARRKKRKADKLAQEHEDRAELEAGVQVVGEPLPAHTIVLRLASERFKTQVERWSADPSGRAGPSSKRQAVAAGLPQQGGGGGRPQPQPQPQRPPPLQLRVPLGSEEELPAALAAIKFAYTGRIEAGSITEALQVRQQADYLQMEGCVEACVAAVREKLAAPVAAAAGVGTAAGAAGASSSAGATSSAEQAPPVLQLYGCAQLWPDPKQEPAFAALLTEAKPQLVAHFGDALAVLNKQQLYDQMRALPAVGLEALLESDDFGTDSESSVVLVLAEWMQVNYGTTDAATRWRLFGLLRLSQCSRAYLDWVLSALALNHHCHPDSQAGWFWITPEQASFIAAYAAAASDNDRATLHQGLTCAWICGIDRAPGQPARPPAAWLQGRRRRQCVPPEGLRFSWTCSPVQLQGSHWLSLGIVGTPHACSVAAMGLQWFPRIHHVQGRPAANINLKPDVPAAYQQGQQRTVRLRGADWGFPRPVAMLDAALYLHRRLGGGQREEAQVLTTSSEKLELTGRGGWTYDCIKLTQAPAPPQPQQQEQRGQGQKTQKQTEQDVRALVEAQWADYLEGGVITGCLNIMRPA</sequence>
<dbReference type="Gene3D" id="3.30.710.10">
    <property type="entry name" value="Potassium Channel Kv1.1, Chain A"/>
    <property type="match status" value="1"/>
</dbReference>
<dbReference type="PANTHER" id="PTHR24410">
    <property type="entry name" value="HL07962P-RELATED"/>
    <property type="match status" value="1"/>
</dbReference>
<dbReference type="InterPro" id="IPR051481">
    <property type="entry name" value="BTB-POZ/Galectin-3-binding"/>
</dbReference>
<dbReference type="STRING" id="3055.A0A2K3CSF6"/>
<dbReference type="PANTHER" id="PTHR24410:SF23">
    <property type="entry name" value="BTB DOMAIN-CONTAINING PROTEIN-RELATED"/>
    <property type="match status" value="1"/>
</dbReference>
<dbReference type="RefSeq" id="XP_042915332.1">
    <property type="nucleotide sequence ID" value="XM_043071745.1"/>
</dbReference>
<feature type="region of interest" description="Disordered" evidence="1">
    <location>
        <begin position="577"/>
        <end position="602"/>
    </location>
</feature>
<evidence type="ECO:0000313" key="3">
    <source>
        <dbReference type="Proteomes" id="UP000006906"/>
    </source>
</evidence>
<evidence type="ECO:0000256" key="1">
    <source>
        <dbReference type="SAM" id="MobiDB-lite"/>
    </source>
</evidence>
<name>A0A2K3CSF6_CHLRE</name>
<protein>
    <recommendedName>
        <fullName evidence="4">BACK domain-containing protein</fullName>
    </recommendedName>
</protein>
<keyword evidence="3" id="KW-1185">Reference proteome</keyword>
<evidence type="ECO:0000313" key="2">
    <source>
        <dbReference type="EMBL" id="PNW71224.1"/>
    </source>
</evidence>
<feature type="compositionally biased region" description="Pro residues" evidence="1">
    <location>
        <begin position="138"/>
        <end position="149"/>
    </location>
</feature>
<dbReference type="OrthoDB" id="546755at2759"/>
<dbReference type="Gramene" id="PNW71224">
    <property type="protein sequence ID" value="PNW71224"/>
    <property type="gene ID" value="CHLRE_16g692585v5"/>
</dbReference>
<feature type="region of interest" description="Disordered" evidence="1">
    <location>
        <begin position="104"/>
        <end position="152"/>
    </location>
</feature>